<dbReference type="InterPro" id="IPR050491">
    <property type="entry name" value="AmpC-like"/>
</dbReference>
<dbReference type="RefSeq" id="WP_131330172.1">
    <property type="nucleotide sequence ID" value="NZ_CP044016.1"/>
</dbReference>
<protein>
    <submittedName>
        <fullName evidence="4">Serine hydrolase</fullName>
    </submittedName>
</protein>
<dbReference type="InterPro" id="IPR001466">
    <property type="entry name" value="Beta-lactam-related"/>
</dbReference>
<feature type="domain" description="Beta-lactamase-related" evidence="2">
    <location>
        <begin position="31"/>
        <end position="355"/>
    </location>
</feature>
<keyword evidence="5" id="KW-1185">Reference proteome</keyword>
<organism evidence="4 5">
    <name type="scientific">Rhizosphaericola mali</name>
    <dbReference type="NCBI Taxonomy" id="2545455"/>
    <lineage>
        <taxon>Bacteria</taxon>
        <taxon>Pseudomonadati</taxon>
        <taxon>Bacteroidota</taxon>
        <taxon>Chitinophagia</taxon>
        <taxon>Chitinophagales</taxon>
        <taxon>Chitinophagaceae</taxon>
        <taxon>Rhizosphaericola</taxon>
    </lineage>
</organism>
<feature type="signal peptide" evidence="1">
    <location>
        <begin position="1"/>
        <end position="21"/>
    </location>
</feature>
<dbReference type="SUPFAM" id="SSF56601">
    <property type="entry name" value="beta-lactamase/transpeptidase-like"/>
    <property type="match status" value="1"/>
</dbReference>
<dbReference type="PANTHER" id="PTHR46825:SF15">
    <property type="entry name" value="BETA-LACTAMASE-RELATED DOMAIN-CONTAINING PROTEIN"/>
    <property type="match status" value="1"/>
</dbReference>
<reference evidence="4 5" key="1">
    <citation type="submission" date="2019-09" db="EMBL/GenBank/DDBJ databases">
        <title>Complete genome sequence of Arachidicoccus sp. B3-10 isolated from apple orchard soil.</title>
        <authorList>
            <person name="Kim H.S."/>
            <person name="Han K.-I."/>
            <person name="Suh M.K."/>
            <person name="Lee K.C."/>
            <person name="Eom M.K."/>
            <person name="Kim J.-S."/>
            <person name="Kang S.W."/>
            <person name="Sin Y."/>
            <person name="Lee J.-S."/>
        </authorList>
    </citation>
    <scope>NUCLEOTIDE SEQUENCE [LARGE SCALE GENOMIC DNA]</scope>
    <source>
        <strain evidence="4 5">B3-10</strain>
    </source>
</reference>
<dbReference type="Proteomes" id="UP000292424">
    <property type="component" value="Chromosome"/>
</dbReference>
<dbReference type="Gene3D" id="2.40.128.600">
    <property type="match status" value="1"/>
</dbReference>
<sequence>MKKIVLLFLIFVQFKAYSQSAKINFAELDLYAQELMKEFNVPGMAYAVVRNDSIVYAKGFGVREFNKKATVDAETASGIGSISKSFTALTLGILVGQGKLNWDDKVRKYLPDFELYDPYVSENFTIRDLLTHRSGLKQVSGGMLLAHSDLSREEIVKQLKYLKPVSGFRDKPAYQNVMYLVASEIVKVVSGMSWDEFLKQNVFEKLDMKSSSSLFTQREATINRAHPHVSNSKGELQEIVHEKGNNVAPLGFVFSSVNDMGNYMRMLLNDGKFEGKEIIAKSALDEIFTPQIHFPVFPIHNEFTSYGFGWWLTPAKGHKIIDHSGGLDGMTANLVMIKDLNIGIIATCNTDNSAPLLLTWKLLEQVINDSSYNVHDRILNSFKKRNTKKQEYWSKMENLRVKNTKPSFDLNVYAGTYHDNLIGDIYVKQNNNNLEIIFPNNDIFHGKLSHWQYDTFLVDWNDIRIPNGFITFNSNINREITGITIEEQNLLDVDFTELDIKKLK</sequence>
<keyword evidence="1" id="KW-0732">Signal</keyword>
<dbReference type="GO" id="GO:0016787">
    <property type="term" value="F:hydrolase activity"/>
    <property type="evidence" value="ECO:0007669"/>
    <property type="project" value="UniProtKB-KW"/>
</dbReference>
<dbReference type="KEGG" id="arac:E0W69_011315"/>
<proteinExistence type="predicted"/>
<dbReference type="PANTHER" id="PTHR46825">
    <property type="entry name" value="D-ALANYL-D-ALANINE-CARBOXYPEPTIDASE/ENDOPEPTIDASE AMPH"/>
    <property type="match status" value="1"/>
</dbReference>
<dbReference type="AlphaFoldDB" id="A0A5P2G0A8"/>
<evidence type="ECO:0000313" key="5">
    <source>
        <dbReference type="Proteomes" id="UP000292424"/>
    </source>
</evidence>
<dbReference type="Gene3D" id="3.40.710.10">
    <property type="entry name" value="DD-peptidase/beta-lactamase superfamily"/>
    <property type="match status" value="1"/>
</dbReference>
<gene>
    <name evidence="4" type="ORF">E0W69_011315</name>
</gene>
<evidence type="ECO:0000259" key="2">
    <source>
        <dbReference type="Pfam" id="PF00144"/>
    </source>
</evidence>
<dbReference type="InterPro" id="IPR021860">
    <property type="entry name" value="Peptidase_S12_Pab87-rel_C"/>
</dbReference>
<dbReference type="Pfam" id="PF00144">
    <property type="entry name" value="Beta-lactamase"/>
    <property type="match status" value="1"/>
</dbReference>
<feature type="domain" description="Peptidase S12 Pab87-related C-terminal" evidence="3">
    <location>
        <begin position="400"/>
        <end position="497"/>
    </location>
</feature>
<evidence type="ECO:0000313" key="4">
    <source>
        <dbReference type="EMBL" id="QES89226.1"/>
    </source>
</evidence>
<dbReference type="OrthoDB" id="1522765at2"/>
<dbReference type="EMBL" id="CP044016">
    <property type="protein sequence ID" value="QES89226.1"/>
    <property type="molecule type" value="Genomic_DNA"/>
</dbReference>
<evidence type="ECO:0000256" key="1">
    <source>
        <dbReference type="SAM" id="SignalP"/>
    </source>
</evidence>
<name>A0A5P2G0A8_9BACT</name>
<feature type="chain" id="PRO_5024367256" evidence="1">
    <location>
        <begin position="22"/>
        <end position="504"/>
    </location>
</feature>
<evidence type="ECO:0000259" key="3">
    <source>
        <dbReference type="Pfam" id="PF11954"/>
    </source>
</evidence>
<dbReference type="InterPro" id="IPR012338">
    <property type="entry name" value="Beta-lactam/transpept-like"/>
</dbReference>
<dbReference type="Pfam" id="PF11954">
    <property type="entry name" value="DUF3471"/>
    <property type="match status" value="1"/>
</dbReference>
<keyword evidence="4" id="KW-0378">Hydrolase</keyword>
<accession>A0A5P2G0A8</accession>